<name>A0A0M3I6T6_ASCLU</name>
<accession>A0A0M3I6T6</accession>
<protein>
    <submittedName>
        <fullName evidence="2">ZP domain-containing protein</fullName>
    </submittedName>
</protein>
<proteinExistence type="predicted"/>
<sequence length="135" mass="15284">MTRPYMSHPIQRYVNRITSIVYSLHGVNQLYLQGIDIPSKNCDGECGVNDPTVHVAPHPAICQSNHLDRIFTAWSERTNYIYKESISPAKIVTANVVCSIKMAAAKRDDSSMAMKKQWNVERHRADAFALPFSFT</sequence>
<dbReference type="Proteomes" id="UP000036681">
    <property type="component" value="Unplaced"/>
</dbReference>
<evidence type="ECO:0000313" key="1">
    <source>
        <dbReference type="Proteomes" id="UP000036681"/>
    </source>
</evidence>
<reference evidence="2" key="1">
    <citation type="submission" date="2017-02" db="UniProtKB">
        <authorList>
            <consortium name="WormBaseParasite"/>
        </authorList>
    </citation>
    <scope>IDENTIFICATION</scope>
</reference>
<evidence type="ECO:0000313" key="2">
    <source>
        <dbReference type="WBParaSite" id="ALUE_0001280401-mRNA-1"/>
    </source>
</evidence>
<dbReference type="AlphaFoldDB" id="A0A0M3I6T6"/>
<dbReference type="WBParaSite" id="ALUE_0001280401-mRNA-1">
    <property type="protein sequence ID" value="ALUE_0001280401-mRNA-1"/>
    <property type="gene ID" value="ALUE_0001280401"/>
</dbReference>
<keyword evidence="1" id="KW-1185">Reference proteome</keyword>
<organism evidence="1 2">
    <name type="scientific">Ascaris lumbricoides</name>
    <name type="common">Giant roundworm</name>
    <dbReference type="NCBI Taxonomy" id="6252"/>
    <lineage>
        <taxon>Eukaryota</taxon>
        <taxon>Metazoa</taxon>
        <taxon>Ecdysozoa</taxon>
        <taxon>Nematoda</taxon>
        <taxon>Chromadorea</taxon>
        <taxon>Rhabditida</taxon>
        <taxon>Spirurina</taxon>
        <taxon>Ascaridomorpha</taxon>
        <taxon>Ascaridoidea</taxon>
        <taxon>Ascarididae</taxon>
        <taxon>Ascaris</taxon>
    </lineage>
</organism>